<evidence type="ECO:0000256" key="2">
    <source>
        <dbReference type="ARBA" id="ARBA00023002"/>
    </source>
</evidence>
<comment type="similarity">
    <text evidence="1">Belongs to the short-chain dehydrogenases/reductases (SDR) family.</text>
</comment>
<dbReference type="GO" id="GO:0016491">
    <property type="term" value="F:oxidoreductase activity"/>
    <property type="evidence" value="ECO:0007669"/>
    <property type="project" value="UniProtKB-KW"/>
</dbReference>
<dbReference type="InterPro" id="IPR036291">
    <property type="entry name" value="NAD(P)-bd_dom_sf"/>
</dbReference>
<evidence type="ECO:0000313" key="4">
    <source>
        <dbReference type="EMBL" id="MFC7387747.1"/>
    </source>
</evidence>
<dbReference type="InterPro" id="IPR020904">
    <property type="entry name" value="Sc_DH/Rdtase_CS"/>
</dbReference>
<dbReference type="EC" id="1.1.1.-" evidence="4"/>
<evidence type="ECO:0000313" key="5">
    <source>
        <dbReference type="Proteomes" id="UP001596496"/>
    </source>
</evidence>
<dbReference type="PANTHER" id="PTHR42760">
    <property type="entry name" value="SHORT-CHAIN DEHYDROGENASES/REDUCTASES FAMILY MEMBER"/>
    <property type="match status" value="1"/>
</dbReference>
<dbReference type="PRINTS" id="PR00081">
    <property type="entry name" value="GDHRDH"/>
</dbReference>
<dbReference type="SMART" id="SM00822">
    <property type="entry name" value="PKS_KR"/>
    <property type="match status" value="1"/>
</dbReference>
<dbReference type="Proteomes" id="UP001596496">
    <property type="component" value="Unassembled WGS sequence"/>
</dbReference>
<dbReference type="CDD" id="cd05233">
    <property type="entry name" value="SDR_c"/>
    <property type="match status" value="1"/>
</dbReference>
<gene>
    <name evidence="4" type="ORF">ACFQSB_36455</name>
</gene>
<dbReference type="InterPro" id="IPR002347">
    <property type="entry name" value="SDR_fam"/>
</dbReference>
<reference evidence="5" key="1">
    <citation type="journal article" date="2019" name="Int. J. Syst. Evol. Microbiol.">
        <title>The Global Catalogue of Microorganisms (GCM) 10K type strain sequencing project: providing services to taxonomists for standard genome sequencing and annotation.</title>
        <authorList>
            <consortium name="The Broad Institute Genomics Platform"/>
            <consortium name="The Broad Institute Genome Sequencing Center for Infectious Disease"/>
            <person name="Wu L."/>
            <person name="Ma J."/>
        </authorList>
    </citation>
    <scope>NUCLEOTIDE SEQUENCE [LARGE SCALE GENOMIC DNA]</scope>
    <source>
        <strain evidence="5">CECT 7649</strain>
    </source>
</reference>
<dbReference type="PROSITE" id="PS00061">
    <property type="entry name" value="ADH_SHORT"/>
    <property type="match status" value="1"/>
</dbReference>
<comment type="caution">
    <text evidence="4">The sequence shown here is derived from an EMBL/GenBank/DDBJ whole genome shotgun (WGS) entry which is preliminary data.</text>
</comment>
<feature type="domain" description="Ketoreductase" evidence="3">
    <location>
        <begin position="7"/>
        <end position="181"/>
    </location>
</feature>
<keyword evidence="5" id="KW-1185">Reference proteome</keyword>
<protein>
    <submittedName>
        <fullName evidence="4">SDR family NAD(P)-dependent oxidoreductase</fullName>
        <ecNumber evidence="4">1.1.1.-</ecNumber>
    </submittedName>
</protein>
<dbReference type="InterPro" id="IPR057326">
    <property type="entry name" value="KR_dom"/>
</dbReference>
<dbReference type="PRINTS" id="PR00080">
    <property type="entry name" value="SDRFAMILY"/>
</dbReference>
<keyword evidence="2 4" id="KW-0560">Oxidoreductase</keyword>
<organism evidence="4 5">
    <name type="scientific">Sphaerisporangium rhizosphaerae</name>
    <dbReference type="NCBI Taxonomy" id="2269375"/>
    <lineage>
        <taxon>Bacteria</taxon>
        <taxon>Bacillati</taxon>
        <taxon>Actinomycetota</taxon>
        <taxon>Actinomycetes</taxon>
        <taxon>Streptosporangiales</taxon>
        <taxon>Streptosporangiaceae</taxon>
        <taxon>Sphaerisporangium</taxon>
    </lineage>
</organism>
<dbReference type="PANTHER" id="PTHR42760:SF133">
    <property type="entry name" value="3-OXOACYL-[ACYL-CARRIER-PROTEIN] REDUCTASE"/>
    <property type="match status" value="1"/>
</dbReference>
<dbReference type="SUPFAM" id="SSF51735">
    <property type="entry name" value="NAD(P)-binding Rossmann-fold domains"/>
    <property type="match status" value="1"/>
</dbReference>
<sequence>MLPMDGKTALVTGASSGIGRAIARRFADDGARVYLTGRREEELRDAAAEMGPGAVAVPCDVSQAADLDRVMDVVRGDGRRLDVVVANAGLGSLAGLTEVTEEDFDHVFGVNTKGTLLTVQKSLPLLAETASVILLGSTTIHQGVEGMGLYAASKAAIRSLGRTFAAELAPRGVRVNVITPGPVVTPALVGLAKEAGVSTEEFHAGLAAQTPLKRLGRPEEIAALAAFLAGPESSFVTGAEYAADGGQIQV</sequence>
<accession>A0ABW2PF83</accession>
<dbReference type="Pfam" id="PF13561">
    <property type="entry name" value="adh_short_C2"/>
    <property type="match status" value="1"/>
</dbReference>
<dbReference type="Gene3D" id="3.40.50.720">
    <property type="entry name" value="NAD(P)-binding Rossmann-like Domain"/>
    <property type="match status" value="1"/>
</dbReference>
<evidence type="ECO:0000259" key="3">
    <source>
        <dbReference type="SMART" id="SM00822"/>
    </source>
</evidence>
<name>A0ABW2PF83_9ACTN</name>
<dbReference type="RefSeq" id="WP_380831590.1">
    <property type="nucleotide sequence ID" value="NZ_JBHTCG010000043.1"/>
</dbReference>
<dbReference type="EMBL" id="JBHTCG010000043">
    <property type="protein sequence ID" value="MFC7387747.1"/>
    <property type="molecule type" value="Genomic_DNA"/>
</dbReference>
<evidence type="ECO:0000256" key="1">
    <source>
        <dbReference type="ARBA" id="ARBA00006484"/>
    </source>
</evidence>
<proteinExistence type="inferred from homology"/>